<dbReference type="STRING" id="1246581.A0A2H9TN73"/>
<dbReference type="Proteomes" id="UP000240830">
    <property type="component" value="Unassembled WGS sequence"/>
</dbReference>
<dbReference type="OrthoDB" id="10264848at2759"/>
<dbReference type="InterPro" id="IPR003123">
    <property type="entry name" value="VPS9"/>
</dbReference>
<dbReference type="GO" id="GO:0030133">
    <property type="term" value="C:transport vesicle"/>
    <property type="evidence" value="ECO:0007669"/>
    <property type="project" value="TreeGrafter"/>
</dbReference>
<protein>
    <submittedName>
        <fullName evidence="4">C16orf7-like protein</fullName>
    </submittedName>
</protein>
<evidence type="ECO:0000256" key="1">
    <source>
        <dbReference type="ARBA" id="ARBA00007428"/>
    </source>
</evidence>
<dbReference type="InterPro" id="IPR037191">
    <property type="entry name" value="VPS9_dom_sf"/>
</dbReference>
<dbReference type="GO" id="GO:0005085">
    <property type="term" value="F:guanyl-nucleotide exchange factor activity"/>
    <property type="evidence" value="ECO:0007669"/>
    <property type="project" value="TreeGrafter"/>
</dbReference>
<dbReference type="Pfam" id="PF02204">
    <property type="entry name" value="VPS9"/>
    <property type="match status" value="1"/>
</dbReference>
<proteinExistence type="inferred from homology"/>
<feature type="compositionally biased region" description="Basic and acidic residues" evidence="2">
    <location>
        <begin position="79"/>
        <end position="88"/>
    </location>
</feature>
<dbReference type="GO" id="GO:0005769">
    <property type="term" value="C:early endosome"/>
    <property type="evidence" value="ECO:0007669"/>
    <property type="project" value="TreeGrafter"/>
</dbReference>
<dbReference type="EMBL" id="MTSL01000075">
    <property type="protein sequence ID" value="PJF19184.1"/>
    <property type="molecule type" value="Genomic_DNA"/>
</dbReference>
<dbReference type="PANTHER" id="PTHR24170">
    <property type="entry name" value="ANKYRIN REPEAT DOMAIN-CONTAINING PROTEIN 27"/>
    <property type="match status" value="1"/>
</dbReference>
<accession>A0A2H9TN73</accession>
<gene>
    <name evidence="4" type="ORF">PSACC_01022</name>
</gene>
<dbReference type="SMART" id="SM00167">
    <property type="entry name" value="VPS9"/>
    <property type="match status" value="1"/>
</dbReference>
<comment type="similarity">
    <text evidence="1">Belongs to the UPF0507 family.</text>
</comment>
<reference evidence="4 5" key="1">
    <citation type="submission" date="2016-10" db="EMBL/GenBank/DDBJ databases">
        <title>The genome of Paramicrosporidium saccamoebae is the missing link in understanding Cryptomycota and Microsporidia evolution.</title>
        <authorList>
            <person name="Quandt C.A."/>
            <person name="Beaudet D."/>
            <person name="Corsaro D."/>
            <person name="Michel R."/>
            <person name="Corradi N."/>
            <person name="James T."/>
        </authorList>
    </citation>
    <scope>NUCLEOTIDE SEQUENCE [LARGE SCALE GENOMIC DNA]</scope>
    <source>
        <strain evidence="4 5">KSL3</strain>
    </source>
</reference>
<dbReference type="GO" id="GO:0045022">
    <property type="term" value="P:early endosome to late endosome transport"/>
    <property type="evidence" value="ECO:0007669"/>
    <property type="project" value="TreeGrafter"/>
</dbReference>
<feature type="region of interest" description="Disordered" evidence="2">
    <location>
        <begin position="75"/>
        <end position="107"/>
    </location>
</feature>
<dbReference type="GO" id="GO:0097422">
    <property type="term" value="C:tubular endosome"/>
    <property type="evidence" value="ECO:0007669"/>
    <property type="project" value="TreeGrafter"/>
</dbReference>
<evidence type="ECO:0000256" key="2">
    <source>
        <dbReference type="SAM" id="MobiDB-lite"/>
    </source>
</evidence>
<dbReference type="SUPFAM" id="SSF109993">
    <property type="entry name" value="VPS9 domain"/>
    <property type="match status" value="1"/>
</dbReference>
<dbReference type="GO" id="GO:0000149">
    <property type="term" value="F:SNARE binding"/>
    <property type="evidence" value="ECO:0007669"/>
    <property type="project" value="TreeGrafter"/>
</dbReference>
<dbReference type="PANTHER" id="PTHR24170:SF1">
    <property type="entry name" value="DOMAIN PROTEIN, PUTATIVE (AFU_ORTHOLOGUE AFUA_1G09870)-RELATED"/>
    <property type="match status" value="1"/>
</dbReference>
<name>A0A2H9TN73_9FUNG</name>
<feature type="domain" description="VPS9" evidence="3">
    <location>
        <begin position="317"/>
        <end position="472"/>
    </location>
</feature>
<dbReference type="Gene3D" id="1.20.1050.80">
    <property type="entry name" value="VPS9 domain"/>
    <property type="match status" value="1"/>
</dbReference>
<dbReference type="GO" id="GO:0005886">
    <property type="term" value="C:plasma membrane"/>
    <property type="evidence" value="ECO:0007669"/>
    <property type="project" value="TreeGrafter"/>
</dbReference>
<evidence type="ECO:0000259" key="3">
    <source>
        <dbReference type="PROSITE" id="PS51205"/>
    </source>
</evidence>
<dbReference type="InterPro" id="IPR051248">
    <property type="entry name" value="UPF0507/Ank_repeat_27"/>
</dbReference>
<dbReference type="AlphaFoldDB" id="A0A2H9TN73"/>
<sequence>MAVVGRLVSEALDLDLQGDYKTPQPSTPRELLLSHFKIAQNCFDRMQRLVQEWPTEVSASEDEDSEYLQFASVPCASRPSKEPQERHLSLPTPPAGKVDPPRAPSPLLPQNANLSLTALRRAHAEEMVAKQKAKTEKILRARGGSLAQNEAYVSDLLSRRQQFYSTVNDKLSEVFRGISSKALDIKNSVERERRRKSLKLAVADLERQEQDFIVLEPILELFTSTSDPMAVLVREFITRCRQLLRQAGLERDPGVLLEKVLDEIIAVEYHISEVLIGTFEDLADPDLKVSVKLSVQEFFFTTALSPAIQSQIRRHCAQEDSTILDKFLLCSWEELFGRLNIRGKLQIPRDKSLDTFPINDAGIYSKAISELQAISTQVTPLDKLLCLTRCCNAICQAVDDARREVSEEHPEAMGSEDLLMLMAYVLVRASVPDLASQIMFISKLVPDELIRGEAGYVLATTQTAMEYALGRL</sequence>
<evidence type="ECO:0000313" key="5">
    <source>
        <dbReference type="Proteomes" id="UP000240830"/>
    </source>
</evidence>
<dbReference type="GO" id="GO:0005770">
    <property type="term" value="C:late endosome"/>
    <property type="evidence" value="ECO:0007669"/>
    <property type="project" value="TreeGrafter"/>
</dbReference>
<comment type="caution">
    <text evidence="4">The sequence shown here is derived from an EMBL/GenBank/DDBJ whole genome shotgun (WGS) entry which is preliminary data.</text>
</comment>
<organism evidence="4 5">
    <name type="scientific">Paramicrosporidium saccamoebae</name>
    <dbReference type="NCBI Taxonomy" id="1246581"/>
    <lineage>
        <taxon>Eukaryota</taxon>
        <taxon>Fungi</taxon>
        <taxon>Fungi incertae sedis</taxon>
        <taxon>Cryptomycota</taxon>
        <taxon>Cryptomycota incertae sedis</taxon>
        <taxon>Paramicrosporidium</taxon>
    </lineage>
</organism>
<keyword evidence="5" id="KW-1185">Reference proteome</keyword>
<evidence type="ECO:0000313" key="4">
    <source>
        <dbReference type="EMBL" id="PJF19184.1"/>
    </source>
</evidence>
<dbReference type="PROSITE" id="PS51205">
    <property type="entry name" value="VPS9"/>
    <property type="match status" value="1"/>
</dbReference>